<keyword evidence="3" id="KW-0694">RNA-binding</keyword>
<dbReference type="GO" id="GO:0042274">
    <property type="term" value="P:ribosomal small subunit biogenesis"/>
    <property type="evidence" value="ECO:0007669"/>
    <property type="project" value="UniProtKB-UniRule"/>
</dbReference>
<feature type="binding site" evidence="3">
    <location>
        <begin position="186"/>
        <end position="194"/>
    </location>
    <ligand>
        <name>GTP</name>
        <dbReference type="ChEBI" id="CHEBI:37565"/>
    </ligand>
</feature>
<keyword evidence="3" id="KW-0699">rRNA-binding</keyword>
<name>A0AB33Z2V7_9GAMM</name>
<dbReference type="CDD" id="cd01854">
    <property type="entry name" value="YjeQ_EngC"/>
    <property type="match status" value="1"/>
</dbReference>
<comment type="caution">
    <text evidence="6">The sequence shown here is derived from an EMBL/GenBank/DDBJ whole genome shotgun (WGS) entry which is preliminary data.</text>
</comment>
<evidence type="ECO:0000256" key="2">
    <source>
        <dbReference type="ARBA" id="ARBA00023134"/>
    </source>
</evidence>
<dbReference type="AlphaFoldDB" id="A0AB33Z2V7"/>
<dbReference type="GO" id="GO:0003924">
    <property type="term" value="F:GTPase activity"/>
    <property type="evidence" value="ECO:0007669"/>
    <property type="project" value="UniProtKB-UniRule"/>
</dbReference>
<comment type="subcellular location">
    <subcellularLocation>
        <location evidence="3">Cytoplasm</location>
    </subcellularLocation>
</comment>
<evidence type="ECO:0000313" key="6">
    <source>
        <dbReference type="EMBL" id="EPD13603.1"/>
    </source>
</evidence>
<dbReference type="GO" id="GO:0019843">
    <property type="term" value="F:rRNA binding"/>
    <property type="evidence" value="ECO:0007669"/>
    <property type="project" value="UniProtKB-KW"/>
</dbReference>
<sequence>MKTNKRAQHTKKEQQKLLKGRIIAHLGKALIVEDEQGRTARCKKRTQLQQPAVGDYVEWIKTEDDAGRVENVLERRSLLSRPAKNGQTRPVAANLDQIVIIIAVKPTIDPLLLDQYLIVCEFQEIKPLIVLNKVDLLDEGSRKSTDELILLYRNLSYEVIEVSAVEKSGLDKLRKRLKNETSILVGQSGVGKSTITNSLLPDLDLQTKALSTASGLGKHTTTSSTLYKLPEGGDIIDSPGVNIFGLAHITEQNLAYGYREIKHLAEHCKYSNCLHLKEPKCAVKDAVETGDVSKKRYLRYLKLRDKLAY</sequence>
<keyword evidence="1 3" id="KW-0547">Nucleotide-binding</keyword>
<dbReference type="HAMAP" id="MF_01820">
    <property type="entry name" value="GTPase_RsgA"/>
    <property type="match status" value="1"/>
</dbReference>
<dbReference type="EC" id="3.6.1.-" evidence="3"/>
<dbReference type="InterPro" id="IPR010914">
    <property type="entry name" value="RsgA_GTPase_dom"/>
</dbReference>
<dbReference type="Proteomes" id="UP000015462">
    <property type="component" value="Unassembled WGS sequence"/>
</dbReference>
<dbReference type="RefSeq" id="WP_015006367.1">
    <property type="nucleotide sequence ID" value="NZ_JARGOU010000001.1"/>
</dbReference>
<gene>
    <name evidence="3" type="primary">rsgA</name>
    <name evidence="6" type="ORF">L196_03681</name>
</gene>
<dbReference type="NCBIfam" id="TIGR00157">
    <property type="entry name" value="ribosome small subunit-dependent GTPase A"/>
    <property type="match status" value="1"/>
</dbReference>
<comment type="similarity">
    <text evidence="3">Belongs to the TRAFAC class YlqF/YawG GTPase family. RsgA subfamily.</text>
</comment>
<dbReference type="InterPro" id="IPR027417">
    <property type="entry name" value="P-loop_NTPase"/>
</dbReference>
<evidence type="ECO:0000259" key="5">
    <source>
        <dbReference type="PROSITE" id="PS51721"/>
    </source>
</evidence>
<feature type="binding site" evidence="3">
    <location>
        <position position="275"/>
    </location>
    <ligand>
        <name>Zn(2+)</name>
        <dbReference type="ChEBI" id="CHEBI:29105"/>
    </ligand>
</feature>
<comment type="cofactor">
    <cofactor evidence="3">
        <name>Zn(2+)</name>
        <dbReference type="ChEBI" id="CHEBI:29105"/>
    </cofactor>
    <text evidence="3">Binds 1 zinc ion per subunit.</text>
</comment>
<keyword evidence="2 3" id="KW-0342">GTP-binding</keyword>
<dbReference type="SUPFAM" id="SSF50249">
    <property type="entry name" value="Nucleic acid-binding proteins"/>
    <property type="match status" value="1"/>
</dbReference>
<feature type="binding site" evidence="3">
    <location>
        <begin position="132"/>
        <end position="135"/>
    </location>
    <ligand>
        <name>GTP</name>
        <dbReference type="ChEBI" id="CHEBI:37565"/>
    </ligand>
</feature>
<feature type="domain" description="EngC GTPase" evidence="4">
    <location>
        <begin position="93"/>
        <end position="242"/>
    </location>
</feature>
<dbReference type="GO" id="GO:0046872">
    <property type="term" value="F:metal ion binding"/>
    <property type="evidence" value="ECO:0007669"/>
    <property type="project" value="UniProtKB-KW"/>
</dbReference>
<comment type="subunit">
    <text evidence="3">Monomer. Associates with 30S ribosomal subunit, binds 16S rRNA.</text>
</comment>
<feature type="binding site" evidence="3">
    <location>
        <position position="273"/>
    </location>
    <ligand>
        <name>Zn(2+)</name>
        <dbReference type="ChEBI" id="CHEBI:29105"/>
    </ligand>
</feature>
<dbReference type="PROSITE" id="PS50936">
    <property type="entry name" value="ENGC_GTPASE"/>
    <property type="match status" value="1"/>
</dbReference>
<dbReference type="PROSITE" id="PS51721">
    <property type="entry name" value="G_CP"/>
    <property type="match status" value="1"/>
</dbReference>
<dbReference type="PANTHER" id="PTHR32120:SF11">
    <property type="entry name" value="SMALL RIBOSOMAL SUBUNIT BIOGENESIS GTPASE RSGA 1, MITOCHONDRIAL-RELATED"/>
    <property type="match status" value="1"/>
</dbReference>
<protein>
    <recommendedName>
        <fullName evidence="3">Small ribosomal subunit biogenesis GTPase RsgA</fullName>
        <ecNumber evidence="3">3.6.1.-</ecNumber>
    </recommendedName>
</protein>
<feature type="domain" description="CP-type G" evidence="5">
    <location>
        <begin position="84"/>
        <end position="244"/>
    </location>
</feature>
<dbReference type="InterPro" id="IPR012340">
    <property type="entry name" value="NA-bd_OB-fold"/>
</dbReference>
<dbReference type="Gene3D" id="3.40.50.300">
    <property type="entry name" value="P-loop containing nucleotide triphosphate hydrolases"/>
    <property type="match status" value="1"/>
</dbReference>
<dbReference type="Pfam" id="PF03193">
    <property type="entry name" value="RsgA_GTPase"/>
    <property type="match status" value="1"/>
</dbReference>
<feature type="binding site" evidence="3">
    <location>
        <position position="281"/>
    </location>
    <ligand>
        <name>Zn(2+)</name>
        <dbReference type="ChEBI" id="CHEBI:29105"/>
    </ligand>
</feature>
<comment type="function">
    <text evidence="3">One of several proteins that assist in the late maturation steps of the functional core of the 30S ribosomal subunit. Helps release RbfA from mature subunits. May play a role in the assembly of ribosomal proteins into the subunit. Circularly permuted GTPase that catalyzes slow GTP hydrolysis, GTPase activity is stimulated by the 30S ribosomal subunit.</text>
</comment>
<keyword evidence="7" id="KW-1185">Reference proteome</keyword>
<organism evidence="6 7">
    <name type="scientific">Cycloclasticus pugetii</name>
    <dbReference type="NCBI Taxonomy" id="34068"/>
    <lineage>
        <taxon>Bacteria</taxon>
        <taxon>Pseudomonadati</taxon>
        <taxon>Pseudomonadota</taxon>
        <taxon>Gammaproteobacteria</taxon>
        <taxon>Thiotrichales</taxon>
        <taxon>Piscirickettsiaceae</taxon>
        <taxon>Cycloclasticus</taxon>
    </lineage>
</organism>
<dbReference type="Gene3D" id="2.40.50.140">
    <property type="entry name" value="Nucleic acid-binding proteins"/>
    <property type="match status" value="1"/>
</dbReference>
<dbReference type="EMBL" id="ASHL01000002">
    <property type="protein sequence ID" value="EPD13603.1"/>
    <property type="molecule type" value="Genomic_DNA"/>
</dbReference>
<dbReference type="InterPro" id="IPR030378">
    <property type="entry name" value="G_CP_dom"/>
</dbReference>
<keyword evidence="3" id="KW-0690">Ribosome biogenesis</keyword>
<dbReference type="Gene3D" id="1.10.40.50">
    <property type="entry name" value="Probable gtpase engc, domain 3"/>
    <property type="match status" value="1"/>
</dbReference>
<dbReference type="GO" id="GO:0005737">
    <property type="term" value="C:cytoplasm"/>
    <property type="evidence" value="ECO:0007669"/>
    <property type="project" value="UniProtKB-SubCell"/>
</dbReference>
<proteinExistence type="inferred from homology"/>
<evidence type="ECO:0000313" key="7">
    <source>
        <dbReference type="Proteomes" id="UP000015462"/>
    </source>
</evidence>
<feature type="binding site" evidence="3">
    <location>
        <position position="268"/>
    </location>
    <ligand>
        <name>Zn(2+)</name>
        <dbReference type="ChEBI" id="CHEBI:29105"/>
    </ligand>
</feature>
<dbReference type="InterPro" id="IPR004881">
    <property type="entry name" value="Ribosome_biogen_GTPase_RsgA"/>
</dbReference>
<keyword evidence="3" id="KW-0862">Zinc</keyword>
<evidence type="ECO:0000256" key="1">
    <source>
        <dbReference type="ARBA" id="ARBA00022741"/>
    </source>
</evidence>
<dbReference type="PANTHER" id="PTHR32120">
    <property type="entry name" value="SMALL RIBOSOMAL SUBUNIT BIOGENESIS GTPASE RSGA"/>
    <property type="match status" value="1"/>
</dbReference>
<dbReference type="GO" id="GO:0005525">
    <property type="term" value="F:GTP binding"/>
    <property type="evidence" value="ECO:0007669"/>
    <property type="project" value="UniProtKB-UniRule"/>
</dbReference>
<dbReference type="SUPFAM" id="SSF52540">
    <property type="entry name" value="P-loop containing nucleoside triphosphate hydrolases"/>
    <property type="match status" value="1"/>
</dbReference>
<reference evidence="6 7" key="1">
    <citation type="journal article" date="2013" name="Genome Announc.">
        <title>Genome Sequence of the Pyrene- and Fluoranthene-Degrading Bacterium Cycloclasticus sp. Strain PY97M.</title>
        <authorList>
            <person name="Cui Z."/>
            <person name="Xu G."/>
            <person name="Li Q."/>
            <person name="Gao W."/>
            <person name="Zheng L."/>
        </authorList>
    </citation>
    <scope>NUCLEOTIDE SEQUENCE [LARGE SCALE GENOMIC DNA]</scope>
    <source>
        <strain evidence="6 7">PY97M</strain>
    </source>
</reference>
<keyword evidence="3" id="KW-0378">Hydrolase</keyword>
<accession>A0AB33Z2V7</accession>
<keyword evidence="3" id="KW-0479">Metal-binding</keyword>
<evidence type="ECO:0000256" key="3">
    <source>
        <dbReference type="HAMAP-Rule" id="MF_01820"/>
    </source>
</evidence>
<evidence type="ECO:0000259" key="4">
    <source>
        <dbReference type="PROSITE" id="PS50936"/>
    </source>
</evidence>
<keyword evidence="3" id="KW-0963">Cytoplasm</keyword>